<accession>A0ABT7AWF8</accession>
<feature type="domain" description="ATPase AAA-type core" evidence="1">
    <location>
        <begin position="50"/>
        <end position="363"/>
    </location>
</feature>
<comment type="caution">
    <text evidence="2">The sequence shown here is derived from an EMBL/GenBank/DDBJ whole genome shotgun (WGS) entry which is preliminary data.</text>
</comment>
<dbReference type="InterPro" id="IPR003959">
    <property type="entry name" value="ATPase_AAA_core"/>
</dbReference>
<dbReference type="GO" id="GO:0005524">
    <property type="term" value="F:ATP binding"/>
    <property type="evidence" value="ECO:0007669"/>
    <property type="project" value="UniProtKB-KW"/>
</dbReference>
<dbReference type="Gene3D" id="3.40.50.300">
    <property type="entry name" value="P-loop containing nucleotide triphosphate hydrolases"/>
    <property type="match status" value="1"/>
</dbReference>
<organism evidence="2 3">
    <name type="scientific">Roseofilum acuticapitatum BLCC-M154</name>
    <dbReference type="NCBI Taxonomy" id="3022444"/>
    <lineage>
        <taxon>Bacteria</taxon>
        <taxon>Bacillati</taxon>
        <taxon>Cyanobacteriota</taxon>
        <taxon>Cyanophyceae</taxon>
        <taxon>Desertifilales</taxon>
        <taxon>Desertifilaceae</taxon>
        <taxon>Roseofilum</taxon>
        <taxon>Roseofilum acuticapitatum</taxon>
    </lineage>
</organism>
<dbReference type="InterPro" id="IPR027417">
    <property type="entry name" value="P-loop_NTPase"/>
</dbReference>
<dbReference type="RefSeq" id="WP_283755011.1">
    <property type="nucleotide sequence ID" value="NZ_JAQOSP010000109.1"/>
</dbReference>
<name>A0ABT7AWF8_9CYAN</name>
<dbReference type="Proteomes" id="UP001235303">
    <property type="component" value="Unassembled WGS sequence"/>
</dbReference>
<evidence type="ECO:0000259" key="1">
    <source>
        <dbReference type="Pfam" id="PF13304"/>
    </source>
</evidence>
<reference evidence="2 3" key="1">
    <citation type="submission" date="2023-01" db="EMBL/GenBank/DDBJ databases">
        <title>Novel diversity within Roseofilum (Cyanobacteria; Desertifilaceae) from marine benthic mats with descriptions of four novel species.</title>
        <authorList>
            <person name="Wang Y."/>
            <person name="Berthold D.E."/>
            <person name="Hu J."/>
            <person name="Lefler F.W."/>
            <person name="Laughinghouse H.D. IV."/>
        </authorList>
    </citation>
    <scope>NUCLEOTIDE SEQUENCE [LARGE SCALE GENOMIC DNA]</scope>
    <source>
        <strain evidence="2 3">BLCC-M154</strain>
    </source>
</reference>
<dbReference type="SUPFAM" id="SSF52540">
    <property type="entry name" value="P-loop containing nucleoside triphosphate hydrolases"/>
    <property type="match status" value="1"/>
</dbReference>
<evidence type="ECO:0000313" key="2">
    <source>
        <dbReference type="EMBL" id="MDJ1171257.1"/>
    </source>
</evidence>
<gene>
    <name evidence="2" type="ORF">PMG71_17650</name>
</gene>
<evidence type="ECO:0000313" key="3">
    <source>
        <dbReference type="Proteomes" id="UP001235303"/>
    </source>
</evidence>
<dbReference type="Pfam" id="PF13304">
    <property type="entry name" value="AAA_21"/>
    <property type="match status" value="1"/>
</dbReference>
<keyword evidence="3" id="KW-1185">Reference proteome</keyword>
<proteinExistence type="predicted"/>
<keyword evidence="2" id="KW-0547">Nucleotide-binding</keyword>
<dbReference type="PANTHER" id="PTHR40396:SF1">
    <property type="entry name" value="ATPASE AAA-TYPE CORE DOMAIN-CONTAINING PROTEIN"/>
    <property type="match status" value="1"/>
</dbReference>
<dbReference type="PANTHER" id="PTHR40396">
    <property type="entry name" value="ATPASE-LIKE PROTEIN"/>
    <property type="match status" value="1"/>
</dbReference>
<sequence length="418" mass="48670">MLIEFSVTNYRSINECQTLSLVASEDVDNFRESHTFAAPNSKDLHLLKSTAIYGPNASGKSNLVRALKTLQNIVINSASRMQEGDEFDVQSFLLEYEIEQSPFRMVFPNSITEFKILFIQNSIRYEYGVCLYKTHVIEEWLIAYPKQRAQTWFTRKHNIENKDLNPSDRGYEWSFPSLKGEKQRIKVLVRPNSLFLSHAAQNNHPQLLEVFNWFKTNLNVITTLDSKKKHREYTAHKCISDQDFKKKIVDLLNQSNNEISNISFKDERISFAYKPYKKGTSSRNSFSLSWSIDDESDGTQRLFELGGVWIEALQEGKVIAIDELERSLHPTLARSLVEMFHNPETNPHHAQLIFTTHDTTLLDQDLFRQDQIWFTEKDRQKTHLYSLLEFRPREDESLQRGYLLGRYGAIPFVGGLKI</sequence>
<protein>
    <submittedName>
        <fullName evidence="2">ATP-binding protein</fullName>
    </submittedName>
</protein>
<dbReference type="EMBL" id="JAQOSP010000109">
    <property type="protein sequence ID" value="MDJ1171257.1"/>
    <property type="molecule type" value="Genomic_DNA"/>
</dbReference>
<keyword evidence="2" id="KW-0067">ATP-binding</keyword>